<dbReference type="Proteomes" id="UP001439008">
    <property type="component" value="Unassembled WGS sequence"/>
</dbReference>
<evidence type="ECO:0000313" key="3">
    <source>
        <dbReference type="Proteomes" id="UP001439008"/>
    </source>
</evidence>
<dbReference type="EMBL" id="JBDODL010002924">
    <property type="protein sequence ID" value="MES1922485.1"/>
    <property type="molecule type" value="Genomic_DNA"/>
</dbReference>
<feature type="region of interest" description="Disordered" evidence="1">
    <location>
        <begin position="1"/>
        <end position="22"/>
    </location>
</feature>
<accession>A0ABV2AS42</accession>
<name>A0ABV2AS42_9EUKA</name>
<comment type="caution">
    <text evidence="2">The sequence shown here is derived from an EMBL/GenBank/DDBJ whole genome shotgun (WGS) entry which is preliminary data.</text>
</comment>
<protein>
    <submittedName>
        <fullName evidence="2">Uncharacterized protein</fullName>
    </submittedName>
</protein>
<feature type="compositionally biased region" description="Basic residues" evidence="1">
    <location>
        <begin position="1"/>
        <end position="10"/>
    </location>
</feature>
<organism evidence="2 3">
    <name type="scientific">Bonamia ostreae</name>
    <dbReference type="NCBI Taxonomy" id="126728"/>
    <lineage>
        <taxon>Eukaryota</taxon>
        <taxon>Sar</taxon>
        <taxon>Rhizaria</taxon>
        <taxon>Endomyxa</taxon>
        <taxon>Ascetosporea</taxon>
        <taxon>Haplosporida</taxon>
        <taxon>Bonamia</taxon>
    </lineage>
</organism>
<keyword evidence="3" id="KW-1185">Reference proteome</keyword>
<proteinExistence type="predicted"/>
<evidence type="ECO:0000313" key="2">
    <source>
        <dbReference type="EMBL" id="MES1922485.1"/>
    </source>
</evidence>
<sequence length="106" mass="11874">MLSAKKRKKNTQAATPLSPPAEERAFTWGLGNYLPDPPSSEDDASIDIHIQSLQREFRKTSADVNVEMVDQKMTLAFAQRGKLVVTDKLDFKNLIDISLGYSFVVM</sequence>
<evidence type="ECO:0000256" key="1">
    <source>
        <dbReference type="SAM" id="MobiDB-lite"/>
    </source>
</evidence>
<gene>
    <name evidence="2" type="ORF">MHBO_004003</name>
</gene>
<reference evidence="2 3" key="1">
    <citation type="journal article" date="2024" name="BMC Biol.">
        <title>Comparative genomics of Ascetosporea gives new insight into the evolutionary basis for animal parasitism in Rhizaria.</title>
        <authorList>
            <person name="Hiltunen Thoren M."/>
            <person name="Onut-Brannstrom I."/>
            <person name="Alfjorden A."/>
            <person name="Peckova H."/>
            <person name="Swords F."/>
            <person name="Hooper C."/>
            <person name="Holzer A.S."/>
            <person name="Bass D."/>
            <person name="Burki F."/>
        </authorList>
    </citation>
    <scope>NUCLEOTIDE SEQUENCE [LARGE SCALE GENOMIC DNA]</scope>
    <source>
        <strain evidence="2">20-A016</strain>
    </source>
</reference>